<comment type="caution">
    <text evidence="1">The sequence shown here is derived from an EMBL/GenBank/DDBJ whole genome shotgun (WGS) entry which is preliminary data.</text>
</comment>
<evidence type="ECO:0000313" key="1">
    <source>
        <dbReference type="EMBL" id="KAG8631538.1"/>
    </source>
</evidence>
<keyword evidence="2" id="KW-1185">Reference proteome</keyword>
<evidence type="ECO:0000313" key="2">
    <source>
        <dbReference type="Proteomes" id="UP000809789"/>
    </source>
</evidence>
<dbReference type="EMBL" id="JAESVG020000001">
    <property type="protein sequence ID" value="KAG8631538.1"/>
    <property type="molecule type" value="Genomic_DNA"/>
</dbReference>
<accession>A0A8K0LG44</accession>
<protein>
    <submittedName>
        <fullName evidence="1">Uncharacterized protein</fullName>
    </submittedName>
</protein>
<dbReference type="OrthoDB" id="3930111at2759"/>
<gene>
    <name evidence="1" type="ORF">KVT40_000678</name>
</gene>
<name>A0A8K0LG44_9PEZI</name>
<sequence length="111" mass="12581">MNMYVYGDLICKTCLDKIFAIDPAWLEDTVNNVHLPALAELISGPELYQCFCGYCTFRLEYYREHLHDNPYDSEAVNKATTRLGKCDIHEQCRKKAGVALHPQPEGGKASL</sequence>
<proteinExistence type="predicted"/>
<reference evidence="1" key="1">
    <citation type="submission" date="2021-07" db="EMBL/GenBank/DDBJ databases">
        <title>Elsinoe batatas strain:CRI-CJ2 Genome sequencing and assembly.</title>
        <authorList>
            <person name="Huang L."/>
        </authorList>
    </citation>
    <scope>NUCLEOTIDE SEQUENCE</scope>
    <source>
        <strain evidence="1">CRI-CJ2</strain>
    </source>
</reference>
<dbReference type="Proteomes" id="UP000809789">
    <property type="component" value="Unassembled WGS sequence"/>
</dbReference>
<organism evidence="1 2">
    <name type="scientific">Elsinoe batatas</name>
    <dbReference type="NCBI Taxonomy" id="2601811"/>
    <lineage>
        <taxon>Eukaryota</taxon>
        <taxon>Fungi</taxon>
        <taxon>Dikarya</taxon>
        <taxon>Ascomycota</taxon>
        <taxon>Pezizomycotina</taxon>
        <taxon>Dothideomycetes</taxon>
        <taxon>Dothideomycetidae</taxon>
        <taxon>Myriangiales</taxon>
        <taxon>Elsinoaceae</taxon>
        <taxon>Elsinoe</taxon>
    </lineage>
</organism>
<dbReference type="AlphaFoldDB" id="A0A8K0LG44"/>